<gene>
    <name evidence="1" type="ORF">H4W81_006266</name>
</gene>
<sequence>MESHDIAAVELQLGRPPRGLRGVAHRCPCGNPDVVETAPRLPDGTPFPTLYYLTCPKAASAIGTLEGSGLMKEMQARLADDPELAAAYQAAHDGYLASRDKAAAEEGMEPLPRDMQSTGGMPYRVKCLHALVAHELAAPGTNPFGAEALEHLPKWWADGPCVRVAESGSSHGDAE</sequence>
<accession>A0ABR9KPP2</accession>
<dbReference type="InterPro" id="IPR007511">
    <property type="entry name" value="DUF501"/>
</dbReference>
<organism evidence="1 2">
    <name type="scientific">Nonomuraea africana</name>
    <dbReference type="NCBI Taxonomy" id="46171"/>
    <lineage>
        <taxon>Bacteria</taxon>
        <taxon>Bacillati</taxon>
        <taxon>Actinomycetota</taxon>
        <taxon>Actinomycetes</taxon>
        <taxon>Streptosporangiales</taxon>
        <taxon>Streptosporangiaceae</taxon>
        <taxon>Nonomuraea</taxon>
    </lineage>
</organism>
<proteinExistence type="predicted"/>
<evidence type="ECO:0000313" key="1">
    <source>
        <dbReference type="EMBL" id="MBE1563487.1"/>
    </source>
</evidence>
<dbReference type="Pfam" id="PF04417">
    <property type="entry name" value="DUF501"/>
    <property type="match status" value="1"/>
</dbReference>
<dbReference type="PANTHER" id="PTHR37163:SF1">
    <property type="entry name" value="DUF501 DOMAIN-CONTAINING PROTEIN"/>
    <property type="match status" value="1"/>
</dbReference>
<protein>
    <recommendedName>
        <fullName evidence="3">DUF501 domain-containing protein</fullName>
    </recommendedName>
</protein>
<dbReference type="EMBL" id="JADBEF010000001">
    <property type="protein sequence ID" value="MBE1563487.1"/>
    <property type="molecule type" value="Genomic_DNA"/>
</dbReference>
<evidence type="ECO:0000313" key="2">
    <source>
        <dbReference type="Proteomes" id="UP000661607"/>
    </source>
</evidence>
<comment type="caution">
    <text evidence="1">The sequence shown here is derived from an EMBL/GenBank/DDBJ whole genome shotgun (WGS) entry which is preliminary data.</text>
</comment>
<name>A0ABR9KPP2_9ACTN</name>
<keyword evidence="2" id="KW-1185">Reference proteome</keyword>
<dbReference type="RefSeq" id="WP_192778052.1">
    <property type="nucleotide sequence ID" value="NZ_BAAASY010000006.1"/>
</dbReference>
<dbReference type="PANTHER" id="PTHR37163">
    <property type="entry name" value="CONSERVED PROTEIN"/>
    <property type="match status" value="1"/>
</dbReference>
<reference evidence="1 2" key="1">
    <citation type="submission" date="2020-10" db="EMBL/GenBank/DDBJ databases">
        <title>Sequencing the genomes of 1000 actinobacteria strains.</title>
        <authorList>
            <person name="Klenk H.-P."/>
        </authorList>
    </citation>
    <scope>NUCLEOTIDE SEQUENCE [LARGE SCALE GENOMIC DNA]</scope>
    <source>
        <strain evidence="1 2">DSM 43748</strain>
    </source>
</reference>
<evidence type="ECO:0008006" key="3">
    <source>
        <dbReference type="Google" id="ProtNLM"/>
    </source>
</evidence>
<dbReference type="Proteomes" id="UP000661607">
    <property type="component" value="Unassembled WGS sequence"/>
</dbReference>